<organism evidence="8">
    <name type="scientific">mine drainage metagenome</name>
    <dbReference type="NCBI Taxonomy" id="410659"/>
    <lineage>
        <taxon>unclassified sequences</taxon>
        <taxon>metagenomes</taxon>
        <taxon>ecological metagenomes</taxon>
    </lineage>
</organism>
<dbReference type="InterPro" id="IPR050890">
    <property type="entry name" value="PTS_EIIA_component"/>
</dbReference>
<dbReference type="InterPro" id="IPR001127">
    <property type="entry name" value="PTS_EIIA_1_perm"/>
</dbReference>
<comment type="subcellular location">
    <subcellularLocation>
        <location evidence="1">Cytoplasm</location>
    </subcellularLocation>
</comment>
<dbReference type="Gene3D" id="2.70.70.10">
    <property type="entry name" value="Glucose Permease (Domain IIA)"/>
    <property type="match status" value="1"/>
</dbReference>
<dbReference type="PANTHER" id="PTHR45008">
    <property type="entry name" value="PTS SYSTEM GLUCOSE-SPECIFIC EIIA COMPONENT"/>
    <property type="match status" value="1"/>
</dbReference>
<dbReference type="GO" id="GO:0009401">
    <property type="term" value="P:phosphoenolpyruvate-dependent sugar phosphotransferase system"/>
    <property type="evidence" value="ECO:0007669"/>
    <property type="project" value="UniProtKB-KW"/>
</dbReference>
<evidence type="ECO:0000256" key="6">
    <source>
        <dbReference type="ARBA" id="ARBA00022777"/>
    </source>
</evidence>
<gene>
    <name evidence="8" type="primary">crr</name>
    <name evidence="8" type="ORF">GALL_247120</name>
</gene>
<protein>
    <submittedName>
        <fullName evidence="8">Glucose-specific phosphotransferase enzyme IIA component</fullName>
        <ecNumber evidence="8">2.7.1.-</ecNumber>
    </submittedName>
</protein>
<dbReference type="GO" id="GO:0016301">
    <property type="term" value="F:kinase activity"/>
    <property type="evidence" value="ECO:0007669"/>
    <property type="project" value="UniProtKB-KW"/>
</dbReference>
<evidence type="ECO:0000256" key="5">
    <source>
        <dbReference type="ARBA" id="ARBA00022683"/>
    </source>
</evidence>
<accession>A0A1J5RMJ5</accession>
<comment type="caution">
    <text evidence="8">The sequence shown here is derived from an EMBL/GenBank/DDBJ whole genome shotgun (WGS) entry which is preliminary data.</text>
</comment>
<feature type="domain" description="PTS EIIA type-1" evidence="7">
    <location>
        <begin position="23"/>
        <end position="129"/>
    </location>
</feature>
<evidence type="ECO:0000256" key="3">
    <source>
        <dbReference type="ARBA" id="ARBA00022597"/>
    </source>
</evidence>
<dbReference type="EMBL" id="MLJW01000210">
    <property type="protein sequence ID" value="OIQ93292.1"/>
    <property type="molecule type" value="Genomic_DNA"/>
</dbReference>
<keyword evidence="3" id="KW-0762">Sugar transport</keyword>
<name>A0A1J5RMJ5_9ZZZZ</name>
<evidence type="ECO:0000256" key="1">
    <source>
        <dbReference type="ARBA" id="ARBA00004496"/>
    </source>
</evidence>
<evidence type="ECO:0000313" key="8">
    <source>
        <dbReference type="EMBL" id="OIQ93292.1"/>
    </source>
</evidence>
<evidence type="ECO:0000256" key="2">
    <source>
        <dbReference type="ARBA" id="ARBA00022448"/>
    </source>
</evidence>
<reference evidence="8" key="1">
    <citation type="submission" date="2016-10" db="EMBL/GenBank/DDBJ databases">
        <title>Sequence of Gallionella enrichment culture.</title>
        <authorList>
            <person name="Poehlein A."/>
            <person name="Muehling M."/>
            <person name="Daniel R."/>
        </authorList>
    </citation>
    <scope>NUCLEOTIDE SEQUENCE</scope>
</reference>
<dbReference type="InterPro" id="IPR011055">
    <property type="entry name" value="Dup_hybrid_motif"/>
</dbReference>
<dbReference type="EC" id="2.7.1.-" evidence="8"/>
<dbReference type="PROSITE" id="PS51093">
    <property type="entry name" value="PTS_EIIA_TYPE_1"/>
    <property type="match status" value="1"/>
</dbReference>
<dbReference type="Pfam" id="PF00358">
    <property type="entry name" value="PTS_EIIA_1"/>
    <property type="match status" value="1"/>
</dbReference>
<dbReference type="PANTHER" id="PTHR45008:SF1">
    <property type="entry name" value="PTS SYSTEM GLUCOSE-SPECIFIC EIIA COMPONENT"/>
    <property type="match status" value="1"/>
</dbReference>
<proteinExistence type="predicted"/>
<dbReference type="AlphaFoldDB" id="A0A1J5RMJ5"/>
<keyword evidence="5" id="KW-0598">Phosphotransferase system</keyword>
<evidence type="ECO:0000259" key="7">
    <source>
        <dbReference type="PROSITE" id="PS51093"/>
    </source>
</evidence>
<dbReference type="GO" id="GO:0005737">
    <property type="term" value="C:cytoplasm"/>
    <property type="evidence" value="ECO:0007669"/>
    <property type="project" value="UniProtKB-SubCell"/>
</dbReference>
<sequence length="155" mass="15577">MAAAFTVLAPVSGVVRAMADVPDPVFGAELVGPGMAIDPSRDGVVVDAIAPIDGTIVKLHPHAFVITSDAAHSALVHLGLDTVQLGGAGFTLHAHEGDVVTAGDVVVSWDPAAVEAGGRSPICPVVALEGKPGCLTALVAVGETVRSGEALFEWN</sequence>
<keyword evidence="2" id="KW-0813">Transport</keyword>
<evidence type="ECO:0000256" key="4">
    <source>
        <dbReference type="ARBA" id="ARBA00022679"/>
    </source>
</evidence>
<keyword evidence="6" id="KW-0418">Kinase</keyword>
<keyword evidence="4 8" id="KW-0808">Transferase</keyword>
<dbReference type="SUPFAM" id="SSF51261">
    <property type="entry name" value="Duplicated hybrid motif"/>
    <property type="match status" value="1"/>
</dbReference>